<dbReference type="SMART" id="SM00729">
    <property type="entry name" value="Elp3"/>
    <property type="match status" value="1"/>
</dbReference>
<evidence type="ECO:0000256" key="7">
    <source>
        <dbReference type="ARBA" id="ARBA00022714"/>
    </source>
</evidence>
<gene>
    <name evidence="12 15" type="primary">bioB</name>
    <name evidence="15" type="ORF">EYG76_04875</name>
</gene>
<feature type="binding site" evidence="12 13">
    <location>
        <position position="67"/>
    </location>
    <ligand>
        <name>[4Fe-4S] cluster</name>
        <dbReference type="ChEBI" id="CHEBI:49883"/>
        <note>4Fe-4S-S-AdoMet</note>
    </ligand>
</feature>
<dbReference type="Proteomes" id="UP000605144">
    <property type="component" value="Unassembled WGS sequence"/>
</dbReference>
<evidence type="ECO:0000259" key="14">
    <source>
        <dbReference type="PROSITE" id="PS51918"/>
    </source>
</evidence>
<comment type="caution">
    <text evidence="15">The sequence shown here is derived from an EMBL/GenBank/DDBJ whole genome shotgun (WGS) entry which is preliminary data.</text>
</comment>
<keyword evidence="7 12" id="KW-0001">2Fe-2S</keyword>
<dbReference type="PROSITE" id="PS51918">
    <property type="entry name" value="RADICAL_SAM"/>
    <property type="match status" value="1"/>
</dbReference>
<comment type="cofactor">
    <cofactor evidence="12 13">
        <name>[4Fe-4S] cluster</name>
        <dbReference type="ChEBI" id="CHEBI:49883"/>
    </cofactor>
    <text evidence="12 13">Binds 1 [4Fe-4S] cluster. The cluster is coordinated with 3 cysteines and an exchangeable S-adenosyl-L-methionine.</text>
</comment>
<evidence type="ECO:0000256" key="13">
    <source>
        <dbReference type="PIRSR" id="PIRSR001619-1"/>
    </source>
</evidence>
<dbReference type="InterPro" id="IPR013785">
    <property type="entry name" value="Aldolase_TIM"/>
</dbReference>
<dbReference type="Pfam" id="PF04055">
    <property type="entry name" value="Radical_SAM"/>
    <property type="match status" value="1"/>
</dbReference>
<dbReference type="InterPro" id="IPR006638">
    <property type="entry name" value="Elp3/MiaA/NifB-like_rSAM"/>
</dbReference>
<dbReference type="PANTHER" id="PTHR22976">
    <property type="entry name" value="BIOTIN SYNTHASE"/>
    <property type="match status" value="1"/>
</dbReference>
<feature type="binding site" evidence="12 13">
    <location>
        <position position="71"/>
    </location>
    <ligand>
        <name>[4Fe-4S] cluster</name>
        <dbReference type="ChEBI" id="CHEBI:49883"/>
        <note>4Fe-4S-S-AdoMet</note>
    </ligand>
</feature>
<organism evidence="15 16">
    <name type="scientific">Methanothermococcus okinawensis</name>
    <dbReference type="NCBI Taxonomy" id="155863"/>
    <lineage>
        <taxon>Archaea</taxon>
        <taxon>Methanobacteriati</taxon>
        <taxon>Methanobacteriota</taxon>
        <taxon>Methanomada group</taxon>
        <taxon>Methanococci</taxon>
        <taxon>Methanococcales</taxon>
        <taxon>Methanococcaceae</taxon>
        <taxon>Methanothermococcus</taxon>
    </lineage>
</organism>
<evidence type="ECO:0000256" key="5">
    <source>
        <dbReference type="ARBA" id="ARBA00022679"/>
    </source>
</evidence>
<evidence type="ECO:0000256" key="6">
    <source>
        <dbReference type="ARBA" id="ARBA00022691"/>
    </source>
</evidence>
<dbReference type="GO" id="GO:0051539">
    <property type="term" value="F:4 iron, 4 sulfur cluster binding"/>
    <property type="evidence" value="ECO:0007669"/>
    <property type="project" value="UniProtKB-KW"/>
</dbReference>
<comment type="subunit">
    <text evidence="12">Homodimer.</text>
</comment>
<keyword evidence="5 12" id="KW-0808">Transferase</keyword>
<dbReference type="Pfam" id="PF06968">
    <property type="entry name" value="BATS"/>
    <property type="match status" value="1"/>
</dbReference>
<protein>
    <recommendedName>
        <fullName evidence="3 12">Biotin synthase</fullName>
        <ecNumber evidence="3 12">2.8.1.6</ecNumber>
    </recommendedName>
</protein>
<feature type="binding site" evidence="12 13">
    <location>
        <position position="74"/>
    </location>
    <ligand>
        <name>[4Fe-4S] cluster</name>
        <dbReference type="ChEBI" id="CHEBI:49883"/>
        <note>4Fe-4S-S-AdoMet</note>
    </ligand>
</feature>
<proteinExistence type="inferred from homology"/>
<comment type="cofactor">
    <cofactor evidence="13">
        <name>[2Fe-2S] cluster</name>
        <dbReference type="ChEBI" id="CHEBI:190135"/>
    </cofactor>
    <text evidence="13">Binds 1 [2Fe-2S] cluster. The cluster is coordinated with 3 cysteines and 1 arginine.</text>
</comment>
<evidence type="ECO:0000256" key="8">
    <source>
        <dbReference type="ARBA" id="ARBA00022723"/>
    </source>
</evidence>
<dbReference type="InterPro" id="IPR024177">
    <property type="entry name" value="Biotin_synthase"/>
</dbReference>
<accession>A0A832YTX2</accession>
<dbReference type="GO" id="GO:0004076">
    <property type="term" value="F:biotin synthase activity"/>
    <property type="evidence" value="ECO:0007669"/>
    <property type="project" value="UniProtKB-UniRule"/>
</dbReference>
<dbReference type="SFLD" id="SFLDG01060">
    <property type="entry name" value="BATS_domain_containing"/>
    <property type="match status" value="1"/>
</dbReference>
<dbReference type="GO" id="GO:0051537">
    <property type="term" value="F:2 iron, 2 sulfur cluster binding"/>
    <property type="evidence" value="ECO:0007669"/>
    <property type="project" value="UniProtKB-KW"/>
</dbReference>
<comment type="cofactor">
    <cofactor evidence="12">
        <name>[2Fe-2S] cluster</name>
        <dbReference type="ChEBI" id="CHEBI:190135"/>
    </cofactor>
    <text evidence="12">Binds 1 [2Fe-2S] cluster. The cluster is coordinated with 3 cysteines and 1 arginine.</text>
</comment>
<dbReference type="InterPro" id="IPR002684">
    <property type="entry name" value="Biotin_synth/BioAB"/>
</dbReference>
<evidence type="ECO:0000256" key="11">
    <source>
        <dbReference type="ARBA" id="ARBA00023014"/>
    </source>
</evidence>
<evidence type="ECO:0000313" key="15">
    <source>
        <dbReference type="EMBL" id="HIP17609.1"/>
    </source>
</evidence>
<dbReference type="InterPro" id="IPR010722">
    <property type="entry name" value="BATS_dom"/>
</dbReference>
<dbReference type="UniPathway" id="UPA00078">
    <property type="reaction ID" value="UER00162"/>
</dbReference>
<evidence type="ECO:0000313" key="16">
    <source>
        <dbReference type="Proteomes" id="UP000605144"/>
    </source>
</evidence>
<dbReference type="EC" id="2.8.1.6" evidence="3 12"/>
<evidence type="ECO:0000256" key="1">
    <source>
        <dbReference type="ARBA" id="ARBA00004942"/>
    </source>
</evidence>
<feature type="binding site" evidence="12 13">
    <location>
        <position position="277"/>
    </location>
    <ligand>
        <name>[2Fe-2S] cluster</name>
        <dbReference type="ChEBI" id="CHEBI:190135"/>
    </ligand>
</feature>
<dbReference type="Gene3D" id="3.20.20.70">
    <property type="entry name" value="Aldolase class I"/>
    <property type="match status" value="1"/>
</dbReference>
<keyword evidence="10 12" id="KW-0408">Iron</keyword>
<dbReference type="GO" id="GO:0009102">
    <property type="term" value="P:biotin biosynthetic process"/>
    <property type="evidence" value="ECO:0007669"/>
    <property type="project" value="UniProtKB-UniRule"/>
</dbReference>
<evidence type="ECO:0000256" key="4">
    <source>
        <dbReference type="ARBA" id="ARBA00022485"/>
    </source>
</evidence>
<dbReference type="HAMAP" id="MF_01694">
    <property type="entry name" value="BioB"/>
    <property type="match status" value="1"/>
</dbReference>
<dbReference type="CDD" id="cd01335">
    <property type="entry name" value="Radical_SAM"/>
    <property type="match status" value="1"/>
</dbReference>
<feature type="binding site" evidence="12 13">
    <location>
        <position position="201"/>
    </location>
    <ligand>
        <name>[2Fe-2S] cluster</name>
        <dbReference type="ChEBI" id="CHEBI:190135"/>
    </ligand>
</feature>
<evidence type="ECO:0000256" key="9">
    <source>
        <dbReference type="ARBA" id="ARBA00022756"/>
    </source>
</evidence>
<comment type="similarity">
    <text evidence="2 12">Belongs to the radical SAM superfamily. Biotin synthase family.</text>
</comment>
<dbReference type="SFLD" id="SFLDG01278">
    <property type="entry name" value="biotin_synthase_like"/>
    <property type="match status" value="1"/>
</dbReference>
<keyword evidence="9 12" id="KW-0093">Biotin biosynthesis</keyword>
<name>A0A832YTX2_9EURY</name>
<feature type="binding site" evidence="12 13">
    <location>
        <position position="142"/>
    </location>
    <ligand>
        <name>[2Fe-2S] cluster</name>
        <dbReference type="ChEBI" id="CHEBI:190135"/>
    </ligand>
</feature>
<dbReference type="PANTHER" id="PTHR22976:SF2">
    <property type="entry name" value="BIOTIN SYNTHASE, MITOCHONDRIAL"/>
    <property type="match status" value="1"/>
</dbReference>
<dbReference type="GO" id="GO:0005506">
    <property type="term" value="F:iron ion binding"/>
    <property type="evidence" value="ECO:0007669"/>
    <property type="project" value="UniProtKB-UniRule"/>
</dbReference>
<comment type="function">
    <text evidence="12">Catalyzes the conversion of dethiobiotin (DTB) to biotin by the insertion of a sulfur atom into dethiobiotin via a radical-based mechanism.</text>
</comment>
<keyword evidence="4 12" id="KW-0004">4Fe-4S</keyword>
<dbReference type="AlphaFoldDB" id="A0A832YTX2"/>
<keyword evidence="11 12" id="KW-0411">Iron-sulfur</keyword>
<dbReference type="SFLD" id="SFLDS00029">
    <property type="entry name" value="Radical_SAM"/>
    <property type="match status" value="1"/>
</dbReference>
<evidence type="ECO:0000256" key="10">
    <source>
        <dbReference type="ARBA" id="ARBA00023004"/>
    </source>
</evidence>
<dbReference type="FunFam" id="3.20.20.70:FF:000605">
    <property type="match status" value="1"/>
</dbReference>
<dbReference type="SUPFAM" id="SSF102114">
    <property type="entry name" value="Radical SAM enzymes"/>
    <property type="match status" value="1"/>
</dbReference>
<dbReference type="EMBL" id="DQSV01000093">
    <property type="protein sequence ID" value="HIP17609.1"/>
    <property type="molecule type" value="Genomic_DNA"/>
</dbReference>
<comment type="pathway">
    <text evidence="1 12">Cofactor biosynthesis; biotin biosynthesis; biotin from 7,8-diaminononanoate: step 2/2.</text>
</comment>
<keyword evidence="8 12" id="KW-0479">Metal-binding</keyword>
<sequence>MDPLKHYEKIIQRKFRYKDAIDLWNEGDAYDLLYLAYLLKKYYNYKSNNSTLKMDLCSIINAKSGRCSEDCIFCSQSIYSKSNIKIYGLKSKEEIVRYGKYMEKYSNRFSIVVSGKSLSNEEFEKVLNIIYELKEKTSLKICASLGLLDKDRLKELKEYNVRIHCNLETSKDNFKNICKTHDYKDKIKTIEYAKRLGLEVCSGGIFGIGESHIDRIKMFQELKELNVNSVALNIIHPIRGTKIYDLINNKKIKEITPMESLKSIAMAKIYMPDREIRLCGGREYNLRDIQSLALLAIDGLMIGNYLTTKGRSIDDDLQMIRDMGFVC</sequence>
<dbReference type="PIRSF" id="PIRSF001619">
    <property type="entry name" value="Biotin_synth"/>
    <property type="match status" value="1"/>
</dbReference>
<dbReference type="SMART" id="SM00876">
    <property type="entry name" value="BATS"/>
    <property type="match status" value="1"/>
</dbReference>
<feature type="domain" description="Radical SAM core" evidence="14">
    <location>
        <begin position="49"/>
        <end position="282"/>
    </location>
</feature>
<dbReference type="InterPro" id="IPR058240">
    <property type="entry name" value="rSAM_sf"/>
</dbReference>
<evidence type="ECO:0000256" key="12">
    <source>
        <dbReference type="HAMAP-Rule" id="MF_01694"/>
    </source>
</evidence>
<dbReference type="NCBIfam" id="TIGR00433">
    <property type="entry name" value="bioB"/>
    <property type="match status" value="1"/>
</dbReference>
<reference evidence="15" key="1">
    <citation type="journal article" date="2020" name="ISME J.">
        <title>Gammaproteobacteria mediating utilization of methyl-, sulfur- and petroleum organic compounds in deep ocean hydrothermal plumes.</title>
        <authorList>
            <person name="Zhou Z."/>
            <person name="Liu Y."/>
            <person name="Pan J."/>
            <person name="Cron B.R."/>
            <person name="Toner B.M."/>
            <person name="Anantharaman K."/>
            <person name="Breier J.A."/>
            <person name="Dick G.J."/>
            <person name="Li M."/>
        </authorList>
    </citation>
    <scope>NUCLEOTIDE SEQUENCE</scope>
    <source>
        <strain evidence="15">SZUA-1385</strain>
    </source>
</reference>
<evidence type="ECO:0000256" key="2">
    <source>
        <dbReference type="ARBA" id="ARBA00010765"/>
    </source>
</evidence>
<evidence type="ECO:0000256" key="3">
    <source>
        <dbReference type="ARBA" id="ARBA00012236"/>
    </source>
</evidence>
<keyword evidence="6 12" id="KW-0949">S-adenosyl-L-methionine</keyword>
<dbReference type="InterPro" id="IPR007197">
    <property type="entry name" value="rSAM"/>
</dbReference>
<feature type="binding site" evidence="12 13">
    <location>
        <position position="110"/>
    </location>
    <ligand>
        <name>[2Fe-2S] cluster</name>
        <dbReference type="ChEBI" id="CHEBI:190135"/>
    </ligand>
</feature>
<comment type="catalytic activity">
    <reaction evidence="12">
        <text>(4R,5S)-dethiobiotin + (sulfur carrier)-SH + 2 reduced [2Fe-2S]-[ferredoxin] + 2 S-adenosyl-L-methionine = (sulfur carrier)-H + biotin + 2 5'-deoxyadenosine + 2 L-methionine + 2 oxidized [2Fe-2S]-[ferredoxin]</text>
        <dbReference type="Rhea" id="RHEA:22060"/>
        <dbReference type="Rhea" id="RHEA-COMP:10000"/>
        <dbReference type="Rhea" id="RHEA-COMP:10001"/>
        <dbReference type="Rhea" id="RHEA-COMP:14737"/>
        <dbReference type="Rhea" id="RHEA-COMP:14739"/>
        <dbReference type="ChEBI" id="CHEBI:17319"/>
        <dbReference type="ChEBI" id="CHEBI:29917"/>
        <dbReference type="ChEBI" id="CHEBI:33737"/>
        <dbReference type="ChEBI" id="CHEBI:33738"/>
        <dbReference type="ChEBI" id="CHEBI:57586"/>
        <dbReference type="ChEBI" id="CHEBI:57844"/>
        <dbReference type="ChEBI" id="CHEBI:59789"/>
        <dbReference type="ChEBI" id="CHEBI:64428"/>
        <dbReference type="ChEBI" id="CHEBI:149473"/>
        <dbReference type="EC" id="2.8.1.6"/>
    </reaction>
</comment>